<keyword evidence="4" id="KW-0520">NAD</keyword>
<feature type="region of interest" description="Disordered" evidence="6">
    <location>
        <begin position="326"/>
        <end position="455"/>
    </location>
</feature>
<dbReference type="SMART" id="SM00506">
    <property type="entry name" value="A1pp"/>
    <property type="match status" value="1"/>
</dbReference>
<keyword evidence="5" id="KW-0539">Nucleus</keyword>
<reference evidence="8" key="1">
    <citation type="journal article" date="2023" name="Front. Mar. Sci.">
        <title>A new Merluccius polli reference genome to investigate the effects of global change in West African waters.</title>
        <authorList>
            <person name="Mateo J.L."/>
            <person name="Blanco-Fernandez C."/>
            <person name="Garcia-Vazquez E."/>
            <person name="Machado-Schiaffino G."/>
        </authorList>
    </citation>
    <scope>NUCLEOTIDE SEQUENCE</scope>
    <source>
        <strain evidence="8">C29</strain>
        <tissue evidence="8">Fin</tissue>
    </source>
</reference>
<sequence>MRYEKICFELTTPLGHLFRDWFRESTLAVNHRLHFLLLPHRHHPLNLHRQRKHDKADIVGHLQGKPEETQLPTVKLDESETGSLDKFKNRMMDIPSSRNEETQDGALSDQPLIQHWDLRKKDMGPAARVQEGKTGQHYLLPGGLCVLVRHGDITKEHADALVNAANENLNHNGGVAAALSRAGGSKVQQESTALVREHGPFATGKVVMTTGGNLQCKRLIHIVGPVQGRVNGFERPLLERSVGAALKLADDWQYQSIVMPCISSGIFQVPISVCAEAIVTAVEHFERENHYLKTITLIDNRKEVVRALQAACDRIFPSASAGLGAAGDRQFQESTGAPAPGLWPNSGAKPVNDGEEVGAVVSPMKDHDHRSTGLGHAIPSSTTQSYQPPPGNNLPSPRSNEQTRNVALSDQPVTQHWHQHHLTRKDMGPTAREGGNTSPGASAPGPWPNSGANPVNIQVENMEGLIENQEVDAIVSPMKDHDPRSTGLGKRLSKLIGRKLDDAFLRREKQWQLPVEVNVEGLPELLCRKVFFVNLLPWDEQDSKAAVQALKHGLCHVLSSCRNQGFGSVAFPLLGTGEVLQFPPDKAEMVLLEEMENHKQHGHNSRRLVVHIVAYPSDKQTHKAKAQCNTPTHAHMQALPPQQTLVVHSNPAPRASFSSSDEVNVMVGEVVLQLVHGDIVRETTDVIVNTINIAAKCNYFSTGPGLLKCKLILHSNCVTDSQKIPDFLRHMLKMCETNHHSSISFPALGTGTTGINHSVACNAMLDGVEAAVKSKTPVFLTLVRIVVMHSNVYKDFKYDLSFRQKPMEEKSL</sequence>
<keyword evidence="3" id="KW-0808">Transferase</keyword>
<dbReference type="CDD" id="cd02907">
    <property type="entry name" value="Macro_Af1521_BAL-like"/>
    <property type="match status" value="1"/>
</dbReference>
<dbReference type="GO" id="GO:0070212">
    <property type="term" value="P:protein poly-ADP-ribosylation"/>
    <property type="evidence" value="ECO:0007669"/>
    <property type="project" value="TreeGrafter"/>
</dbReference>
<dbReference type="GO" id="GO:0060335">
    <property type="term" value="P:positive regulation of type II interferon-mediated signaling pathway"/>
    <property type="evidence" value="ECO:0007669"/>
    <property type="project" value="TreeGrafter"/>
</dbReference>
<comment type="subcellular location">
    <subcellularLocation>
        <location evidence="1">Nucleus</location>
    </subcellularLocation>
</comment>
<dbReference type="GO" id="GO:0003950">
    <property type="term" value="F:NAD+ poly-ADP-ribosyltransferase activity"/>
    <property type="evidence" value="ECO:0007669"/>
    <property type="project" value="TreeGrafter"/>
</dbReference>
<feature type="compositionally biased region" description="Polar residues" evidence="6">
    <location>
        <begin position="393"/>
        <end position="416"/>
    </location>
</feature>
<dbReference type="Gene3D" id="3.40.220.10">
    <property type="entry name" value="Leucine Aminopeptidase, subunit E, domain 1"/>
    <property type="match status" value="3"/>
</dbReference>
<comment type="caution">
    <text evidence="8">The sequence shown here is derived from an EMBL/GenBank/DDBJ whole genome shotgun (WGS) entry which is preliminary data.</text>
</comment>
<name>A0AA47NN80_MERPO</name>
<dbReference type="AlphaFoldDB" id="A0AA47NN80"/>
<organism evidence="8 9">
    <name type="scientific">Merluccius polli</name>
    <name type="common">Benguela hake</name>
    <name type="synonym">Merluccius cadenati</name>
    <dbReference type="NCBI Taxonomy" id="89951"/>
    <lineage>
        <taxon>Eukaryota</taxon>
        <taxon>Metazoa</taxon>
        <taxon>Chordata</taxon>
        <taxon>Craniata</taxon>
        <taxon>Vertebrata</taxon>
        <taxon>Euteleostomi</taxon>
        <taxon>Actinopterygii</taxon>
        <taxon>Neopterygii</taxon>
        <taxon>Teleostei</taxon>
        <taxon>Neoteleostei</taxon>
        <taxon>Acanthomorphata</taxon>
        <taxon>Zeiogadaria</taxon>
        <taxon>Gadariae</taxon>
        <taxon>Gadiformes</taxon>
        <taxon>Gadoidei</taxon>
        <taxon>Merlucciidae</taxon>
        <taxon>Merluccius</taxon>
    </lineage>
</organism>
<gene>
    <name evidence="8" type="ORF">N1851_033016</name>
</gene>
<dbReference type="InterPro" id="IPR002589">
    <property type="entry name" value="Macro_dom"/>
</dbReference>
<dbReference type="InterPro" id="IPR052056">
    <property type="entry name" value="Mono-ARTD/PARP"/>
</dbReference>
<evidence type="ECO:0000256" key="2">
    <source>
        <dbReference type="ARBA" id="ARBA00022676"/>
    </source>
</evidence>
<evidence type="ECO:0000256" key="6">
    <source>
        <dbReference type="SAM" id="MobiDB-lite"/>
    </source>
</evidence>
<feature type="domain" description="Macro" evidence="7">
    <location>
        <begin position="133"/>
        <end position="316"/>
    </location>
</feature>
<dbReference type="GO" id="GO:1990404">
    <property type="term" value="F:NAD+-protein mono-ADP-ribosyltransferase activity"/>
    <property type="evidence" value="ECO:0007669"/>
    <property type="project" value="TreeGrafter"/>
</dbReference>
<dbReference type="GO" id="GO:0005634">
    <property type="term" value="C:nucleus"/>
    <property type="evidence" value="ECO:0007669"/>
    <property type="project" value="UniProtKB-SubCell"/>
</dbReference>
<proteinExistence type="predicted"/>
<dbReference type="GO" id="GO:0010629">
    <property type="term" value="P:negative regulation of gene expression"/>
    <property type="evidence" value="ECO:0007669"/>
    <property type="project" value="TreeGrafter"/>
</dbReference>
<accession>A0AA47NN80</accession>
<dbReference type="GO" id="GO:0005737">
    <property type="term" value="C:cytoplasm"/>
    <property type="evidence" value="ECO:0007669"/>
    <property type="project" value="TreeGrafter"/>
</dbReference>
<evidence type="ECO:0000256" key="3">
    <source>
        <dbReference type="ARBA" id="ARBA00022679"/>
    </source>
</evidence>
<evidence type="ECO:0000256" key="1">
    <source>
        <dbReference type="ARBA" id="ARBA00004123"/>
    </source>
</evidence>
<keyword evidence="9" id="KW-1185">Reference proteome</keyword>
<evidence type="ECO:0000256" key="5">
    <source>
        <dbReference type="ARBA" id="ARBA00023242"/>
    </source>
</evidence>
<dbReference type="Pfam" id="PF01661">
    <property type="entry name" value="Macro"/>
    <property type="match status" value="2"/>
</dbReference>
<dbReference type="PROSITE" id="PS51154">
    <property type="entry name" value="MACRO"/>
    <property type="match status" value="1"/>
</dbReference>
<evidence type="ECO:0000259" key="7">
    <source>
        <dbReference type="PROSITE" id="PS51154"/>
    </source>
</evidence>
<dbReference type="SUPFAM" id="SSF52949">
    <property type="entry name" value="Macro domain-like"/>
    <property type="match status" value="3"/>
</dbReference>
<evidence type="ECO:0000256" key="4">
    <source>
        <dbReference type="ARBA" id="ARBA00023027"/>
    </source>
</evidence>
<dbReference type="PANTHER" id="PTHR14453:SF107">
    <property type="entry name" value="POLY [ADP-RIBOSE] POLYMERASE"/>
    <property type="match status" value="1"/>
</dbReference>
<keyword evidence="2" id="KW-0328">Glycosyltransferase</keyword>
<evidence type="ECO:0000313" key="8">
    <source>
        <dbReference type="EMBL" id="KAK0132181.1"/>
    </source>
</evidence>
<protein>
    <recommendedName>
        <fullName evidence="7">Macro domain-containing protein</fullName>
    </recommendedName>
</protein>
<evidence type="ECO:0000313" key="9">
    <source>
        <dbReference type="Proteomes" id="UP001174136"/>
    </source>
</evidence>
<dbReference type="GO" id="GO:0003714">
    <property type="term" value="F:transcription corepressor activity"/>
    <property type="evidence" value="ECO:0007669"/>
    <property type="project" value="TreeGrafter"/>
</dbReference>
<dbReference type="InterPro" id="IPR043472">
    <property type="entry name" value="Macro_dom-like"/>
</dbReference>
<dbReference type="Proteomes" id="UP001174136">
    <property type="component" value="Unassembled WGS sequence"/>
</dbReference>
<dbReference type="EMBL" id="JAOPHQ010006283">
    <property type="protein sequence ID" value="KAK0132181.1"/>
    <property type="molecule type" value="Genomic_DNA"/>
</dbReference>
<dbReference type="PANTHER" id="PTHR14453">
    <property type="entry name" value="PARP/ZINC FINGER CCCH TYPE DOMAIN CONTAINING PROTEIN"/>
    <property type="match status" value="1"/>
</dbReference>
<dbReference type="GO" id="GO:0044389">
    <property type="term" value="F:ubiquitin-like protein ligase binding"/>
    <property type="evidence" value="ECO:0007669"/>
    <property type="project" value="TreeGrafter"/>
</dbReference>